<organism evidence="2 3">
    <name type="scientific">Acinetobacter guerrae</name>
    <dbReference type="NCBI Taxonomy" id="1843371"/>
    <lineage>
        <taxon>Bacteria</taxon>
        <taxon>Pseudomonadati</taxon>
        <taxon>Pseudomonadota</taxon>
        <taxon>Gammaproteobacteria</taxon>
        <taxon>Moraxellales</taxon>
        <taxon>Moraxellaceae</taxon>
        <taxon>Acinetobacter</taxon>
    </lineage>
</organism>
<reference evidence="2 3" key="1">
    <citation type="submission" date="2018-09" db="EMBL/GenBank/DDBJ databases">
        <title>The draft genome of Acinetobacter spp. strains.</title>
        <authorList>
            <person name="Qin J."/>
            <person name="Feng Y."/>
            <person name="Zong Z."/>
        </authorList>
    </citation>
    <scope>NUCLEOTIDE SEQUENCE [LARGE SCALE GENOMIC DNA]</scope>
    <source>
        <strain evidence="2 3">WCHAc060096</strain>
    </source>
</reference>
<evidence type="ECO:0000313" key="2">
    <source>
        <dbReference type="EMBL" id="RKG32363.1"/>
    </source>
</evidence>
<dbReference type="GO" id="GO:0006302">
    <property type="term" value="P:double-strand break repair"/>
    <property type="evidence" value="ECO:0007669"/>
    <property type="project" value="InterPro"/>
</dbReference>
<dbReference type="PANTHER" id="PTHR32182:SF23">
    <property type="entry name" value="ATP BINDING PROTEIN"/>
    <property type="match status" value="1"/>
</dbReference>
<name>A0A3A8EVB1_9GAMM</name>
<dbReference type="Proteomes" id="UP000269001">
    <property type="component" value="Unassembled WGS sequence"/>
</dbReference>
<dbReference type="GO" id="GO:0005524">
    <property type="term" value="F:ATP binding"/>
    <property type="evidence" value="ECO:0007669"/>
    <property type="project" value="UniProtKB-KW"/>
</dbReference>
<sequence>MKLESIHLKHTGLFSNLQVQFHYSHKPITLILGEQSTGKTTLLKHIYQALSWFPARLKDSRTAGIVMLDQDILNSRIQSRIDIQVKIPSEIGQLPEGSQSQQSDTSCCAWKLYKTLNSQGIGISQTETQQLEYLTELYQKAIKQDPLQGLPCIAYYPSDRFINEINLLSKNIPAVFQASSAYDVAAIPFTTFARFFEWFREISDIENAQSAQLFQHLIGKFSTKNSPNFEQEFFQAHAQLNSPNLQALKASLNVIFPDITDIYLQYQPKLQLMVTYQGQSLYYQQLSNSLKIWIAMIGDLVRRLCLLNPLSLYPCLEGEGILLIDNIDTQLDHVLCHEILERLHEAFPCLQIIATGNREELLEHAEEYQCLSLSNKQISSLEFANSQETYESVYEHLFNQPSEPDLNDLTSEIAIETNMDQVYQLLEDLSDTQKDEILHHLQSNIKHLDESRLSEK</sequence>
<evidence type="ECO:0000259" key="1">
    <source>
        <dbReference type="Pfam" id="PF13476"/>
    </source>
</evidence>
<comment type="caution">
    <text evidence="2">The sequence shown here is derived from an EMBL/GenBank/DDBJ whole genome shotgun (WGS) entry which is preliminary data.</text>
</comment>
<keyword evidence="3" id="KW-1185">Reference proteome</keyword>
<keyword evidence="2" id="KW-0547">Nucleotide-binding</keyword>
<dbReference type="Pfam" id="PF13476">
    <property type="entry name" value="AAA_23"/>
    <property type="match status" value="1"/>
</dbReference>
<gene>
    <name evidence="2" type="ORF">D7V21_11900</name>
</gene>
<protein>
    <submittedName>
        <fullName evidence="2">ATP-binding protein</fullName>
    </submittedName>
</protein>
<dbReference type="AlphaFoldDB" id="A0A3A8EVB1"/>
<proteinExistence type="predicted"/>
<dbReference type="InterPro" id="IPR027417">
    <property type="entry name" value="P-loop_NTPase"/>
</dbReference>
<accession>A0A3A8EVB1</accession>
<dbReference type="GO" id="GO:0000731">
    <property type="term" value="P:DNA synthesis involved in DNA repair"/>
    <property type="evidence" value="ECO:0007669"/>
    <property type="project" value="TreeGrafter"/>
</dbReference>
<dbReference type="SUPFAM" id="SSF52540">
    <property type="entry name" value="P-loop containing nucleoside triphosphate hydrolases"/>
    <property type="match status" value="1"/>
</dbReference>
<dbReference type="InterPro" id="IPR038729">
    <property type="entry name" value="Rad50/SbcC_AAA"/>
</dbReference>
<dbReference type="GO" id="GO:0016887">
    <property type="term" value="F:ATP hydrolysis activity"/>
    <property type="evidence" value="ECO:0007669"/>
    <property type="project" value="InterPro"/>
</dbReference>
<dbReference type="PANTHER" id="PTHR32182">
    <property type="entry name" value="DNA REPLICATION AND REPAIR PROTEIN RECF"/>
    <property type="match status" value="1"/>
</dbReference>
<keyword evidence="2" id="KW-0067">ATP-binding</keyword>
<evidence type="ECO:0000313" key="3">
    <source>
        <dbReference type="Proteomes" id="UP000269001"/>
    </source>
</evidence>
<feature type="domain" description="Rad50/SbcC-type AAA" evidence="1">
    <location>
        <begin position="5"/>
        <end position="232"/>
    </location>
</feature>
<dbReference type="EMBL" id="RAXU01000015">
    <property type="protein sequence ID" value="RKG32363.1"/>
    <property type="molecule type" value="Genomic_DNA"/>
</dbReference>
<dbReference type="Gene3D" id="3.40.50.300">
    <property type="entry name" value="P-loop containing nucleotide triphosphate hydrolases"/>
    <property type="match status" value="1"/>
</dbReference>
<dbReference type="RefSeq" id="WP_120370692.1">
    <property type="nucleotide sequence ID" value="NZ_RAXU01000015.1"/>
</dbReference>